<protein>
    <submittedName>
        <fullName evidence="1">Uncharacterized protein</fullName>
    </submittedName>
</protein>
<accession>A0ABS7QVY9</accession>
<name>A0ABS7QVY9_9ACTN</name>
<reference evidence="1 2" key="1">
    <citation type="submission" date="2021-08" db="EMBL/GenBank/DDBJ databases">
        <title>Streptomyces sp. PTM05 isolated from lichen.</title>
        <authorList>
            <person name="Somphong A."/>
            <person name="Phongsopitanun W."/>
            <person name="Tanasupawat S."/>
        </authorList>
    </citation>
    <scope>NUCLEOTIDE SEQUENCE [LARGE SCALE GENOMIC DNA]</scope>
    <source>
        <strain evidence="1 2">Ptm05</strain>
    </source>
</reference>
<evidence type="ECO:0000313" key="2">
    <source>
        <dbReference type="Proteomes" id="UP001198565"/>
    </source>
</evidence>
<dbReference type="EMBL" id="JAINVZ010000016">
    <property type="protein sequence ID" value="MBY8887378.1"/>
    <property type="molecule type" value="Genomic_DNA"/>
</dbReference>
<organism evidence="1 2">
    <name type="scientific">Streptantibioticus parmotrematis</name>
    <dbReference type="NCBI Taxonomy" id="2873249"/>
    <lineage>
        <taxon>Bacteria</taxon>
        <taxon>Bacillati</taxon>
        <taxon>Actinomycetota</taxon>
        <taxon>Actinomycetes</taxon>
        <taxon>Kitasatosporales</taxon>
        <taxon>Streptomycetaceae</taxon>
        <taxon>Streptantibioticus</taxon>
    </lineage>
</organism>
<comment type="caution">
    <text evidence="1">The sequence shown here is derived from an EMBL/GenBank/DDBJ whole genome shotgun (WGS) entry which is preliminary data.</text>
</comment>
<evidence type="ECO:0000313" key="1">
    <source>
        <dbReference type="EMBL" id="MBY8887378.1"/>
    </source>
</evidence>
<dbReference type="RefSeq" id="WP_222980133.1">
    <property type="nucleotide sequence ID" value="NZ_JAINVZ010000016.1"/>
</dbReference>
<sequence>MTRRAEDPGTSGPGAGPIVHGFPHLETVRSSLTALYKRLSYDTVSAFPASVLPEQVWIGPEEDVHLGAQRVASAMVAHLRLPRARVIVAFRDMVHAGSVELTAGPEYFVELNSRFKDDRRDIGACLAHEVTHVYLHRLGLEYPGVRDNEILTDTTSAYLGAGWLLLDAYREESTVRGDRLVRQALKLGYLTPEEFGYVLAKRALALGDDIEPWFSSPQARDAYRAGLARARDDLRRPPLLGAGWAARRRYAADRRHAEQVLRAPGVRLAETRPDGPGYAFERTGGVLRVSFPCPTCHQRIRVPVRGRLTARCGLCRTELECDT</sequence>
<gene>
    <name evidence="1" type="ORF">K7472_21420</name>
</gene>
<dbReference type="Proteomes" id="UP001198565">
    <property type="component" value="Unassembled WGS sequence"/>
</dbReference>
<keyword evidence="2" id="KW-1185">Reference proteome</keyword>
<proteinExistence type="predicted"/>